<protein>
    <recommendedName>
        <fullName evidence="7">Recombination protein RecR</fullName>
    </recommendedName>
</protein>
<dbReference type="InterPro" id="IPR023627">
    <property type="entry name" value="Rcmb_RecR"/>
</dbReference>
<keyword evidence="2 7" id="KW-0227">DNA damage</keyword>
<evidence type="ECO:0000259" key="8">
    <source>
        <dbReference type="PROSITE" id="PS50880"/>
    </source>
</evidence>
<dbReference type="GO" id="GO:0006281">
    <property type="term" value="P:DNA repair"/>
    <property type="evidence" value="ECO:0007669"/>
    <property type="project" value="UniProtKB-UniRule"/>
</dbReference>
<sequence>MSILPKSVQNLIDQFSRFPGVGPKTASRLVFYLLSQEKEGIDELGQAVLAVNKNIVKCQKCYNLSDSNLCSLCGSNSRDKKTLMVVEEPLDIVALEKTDYQGLYFVLGGLISPIDDVSPEDLRVNELINRLSDGTIREMILATDPSLEGEATAMYLSKEVEKYQNSGKIDKKLQITRIARGLPVGSDLEYADEVTLMRSLEGRKKFN</sequence>
<gene>
    <name evidence="7" type="primary">recR</name>
    <name evidence="9" type="ORF">UR93_C0023G0006</name>
</gene>
<dbReference type="EMBL" id="LBRB01000023">
    <property type="protein sequence ID" value="KKP88052.1"/>
    <property type="molecule type" value="Genomic_DNA"/>
</dbReference>
<comment type="similarity">
    <text evidence="7">Belongs to the RecR family.</text>
</comment>
<evidence type="ECO:0000313" key="9">
    <source>
        <dbReference type="EMBL" id="KKP88052.1"/>
    </source>
</evidence>
<dbReference type="NCBIfam" id="TIGR00615">
    <property type="entry name" value="recR"/>
    <property type="match status" value="1"/>
</dbReference>
<keyword evidence="3 7" id="KW-0863">Zinc-finger</keyword>
<dbReference type="InterPro" id="IPR034137">
    <property type="entry name" value="TOPRIM_RecR"/>
</dbReference>
<dbReference type="AlphaFoldDB" id="A0A0G0G8J8"/>
<dbReference type="STRING" id="1618333.UR93_C0023G0006"/>
<feature type="domain" description="Toprim" evidence="8">
    <location>
        <begin position="81"/>
        <end position="183"/>
    </location>
</feature>
<proteinExistence type="inferred from homology"/>
<dbReference type="Proteomes" id="UP000034316">
    <property type="component" value="Unassembled WGS sequence"/>
</dbReference>
<dbReference type="PATRIC" id="fig|1618333.3.peg.556"/>
<dbReference type="Gene3D" id="1.10.8.420">
    <property type="entry name" value="RecR Domain 1"/>
    <property type="match status" value="1"/>
</dbReference>
<dbReference type="SMART" id="SM00493">
    <property type="entry name" value="TOPRIM"/>
    <property type="match status" value="1"/>
</dbReference>
<dbReference type="PROSITE" id="PS50880">
    <property type="entry name" value="TOPRIM"/>
    <property type="match status" value="1"/>
</dbReference>
<evidence type="ECO:0000313" key="10">
    <source>
        <dbReference type="Proteomes" id="UP000034316"/>
    </source>
</evidence>
<dbReference type="SUPFAM" id="SSF111304">
    <property type="entry name" value="Recombination protein RecR"/>
    <property type="match status" value="1"/>
</dbReference>
<dbReference type="Pfam" id="PF13662">
    <property type="entry name" value="Toprim_4"/>
    <property type="match status" value="1"/>
</dbReference>
<dbReference type="Pfam" id="PF21175">
    <property type="entry name" value="RecR_C"/>
    <property type="match status" value="1"/>
</dbReference>
<dbReference type="PANTHER" id="PTHR30446:SF0">
    <property type="entry name" value="RECOMBINATION PROTEIN RECR"/>
    <property type="match status" value="1"/>
</dbReference>
<dbReference type="GO" id="GO:0003677">
    <property type="term" value="F:DNA binding"/>
    <property type="evidence" value="ECO:0007669"/>
    <property type="project" value="UniProtKB-UniRule"/>
</dbReference>
<dbReference type="Pfam" id="PF02132">
    <property type="entry name" value="RecR_ZnF"/>
    <property type="match status" value="1"/>
</dbReference>
<dbReference type="GO" id="GO:0008270">
    <property type="term" value="F:zinc ion binding"/>
    <property type="evidence" value="ECO:0007669"/>
    <property type="project" value="UniProtKB-KW"/>
</dbReference>
<dbReference type="InterPro" id="IPR000093">
    <property type="entry name" value="DNA_Rcmb_RecR"/>
</dbReference>
<evidence type="ECO:0000256" key="5">
    <source>
        <dbReference type="ARBA" id="ARBA00023172"/>
    </source>
</evidence>
<keyword evidence="1 7" id="KW-0479">Metal-binding</keyword>
<evidence type="ECO:0000256" key="6">
    <source>
        <dbReference type="ARBA" id="ARBA00023204"/>
    </source>
</evidence>
<dbReference type="Gene3D" id="3.40.1360.10">
    <property type="match status" value="1"/>
</dbReference>
<keyword evidence="4 7" id="KW-0862">Zinc</keyword>
<evidence type="ECO:0000256" key="1">
    <source>
        <dbReference type="ARBA" id="ARBA00022723"/>
    </source>
</evidence>
<dbReference type="GO" id="GO:0006310">
    <property type="term" value="P:DNA recombination"/>
    <property type="evidence" value="ECO:0007669"/>
    <property type="project" value="UniProtKB-UniRule"/>
</dbReference>
<evidence type="ECO:0000256" key="4">
    <source>
        <dbReference type="ARBA" id="ARBA00022833"/>
    </source>
</evidence>
<organism evidence="9 10">
    <name type="scientific">Berkelbacteria bacterium GW2011_GWA2_35_9</name>
    <dbReference type="NCBI Taxonomy" id="1618333"/>
    <lineage>
        <taxon>Bacteria</taxon>
        <taxon>Candidatus Berkelbacteria</taxon>
    </lineage>
</organism>
<dbReference type="InterPro" id="IPR006171">
    <property type="entry name" value="TOPRIM_dom"/>
</dbReference>
<comment type="function">
    <text evidence="7">May play a role in DNA repair. It seems to be involved in an RecBC-independent recombinational process of DNA repair. It may act with RecF and RecO.</text>
</comment>
<keyword evidence="6 7" id="KW-0234">DNA repair</keyword>
<dbReference type="CDD" id="cd01025">
    <property type="entry name" value="TOPRIM_recR"/>
    <property type="match status" value="1"/>
</dbReference>
<accession>A0A0G0G8J8</accession>
<keyword evidence="5 7" id="KW-0233">DNA recombination</keyword>
<reference evidence="9 10" key="1">
    <citation type="journal article" date="2015" name="Nature">
        <title>rRNA introns, odd ribosomes, and small enigmatic genomes across a large radiation of phyla.</title>
        <authorList>
            <person name="Brown C.T."/>
            <person name="Hug L.A."/>
            <person name="Thomas B.C."/>
            <person name="Sharon I."/>
            <person name="Castelle C.J."/>
            <person name="Singh A."/>
            <person name="Wilkins M.J."/>
            <person name="Williams K.H."/>
            <person name="Banfield J.F."/>
        </authorList>
    </citation>
    <scope>NUCLEOTIDE SEQUENCE [LARGE SCALE GENOMIC DNA]</scope>
</reference>
<dbReference type="PROSITE" id="PS01300">
    <property type="entry name" value="RECR"/>
    <property type="match status" value="1"/>
</dbReference>
<comment type="caution">
    <text evidence="9">The sequence shown here is derived from an EMBL/GenBank/DDBJ whole genome shotgun (WGS) entry which is preliminary data.</text>
</comment>
<dbReference type="InterPro" id="IPR015967">
    <property type="entry name" value="Rcmb_RecR_Znf"/>
</dbReference>
<name>A0A0G0G8J8_9BACT</name>
<dbReference type="Pfam" id="PF21176">
    <property type="entry name" value="RecR_HhH"/>
    <property type="match status" value="1"/>
</dbReference>
<feature type="zinc finger region" description="C4-type" evidence="7">
    <location>
        <begin position="58"/>
        <end position="73"/>
    </location>
</feature>
<dbReference type="Gene3D" id="6.10.250.240">
    <property type="match status" value="1"/>
</dbReference>
<evidence type="ECO:0000256" key="2">
    <source>
        <dbReference type="ARBA" id="ARBA00022763"/>
    </source>
</evidence>
<dbReference type="PANTHER" id="PTHR30446">
    <property type="entry name" value="RECOMBINATION PROTEIN RECR"/>
    <property type="match status" value="1"/>
</dbReference>
<evidence type="ECO:0000256" key="3">
    <source>
        <dbReference type="ARBA" id="ARBA00022771"/>
    </source>
</evidence>
<evidence type="ECO:0000256" key="7">
    <source>
        <dbReference type="HAMAP-Rule" id="MF_00017"/>
    </source>
</evidence>
<dbReference type="HAMAP" id="MF_00017">
    <property type="entry name" value="RecR"/>
    <property type="match status" value="1"/>
</dbReference>